<sequence>MANPLGRLRGRDSVRRAQRRHCLLVTVTLGVGRDLYQVPSPIEQKCAAAVTQLLNFRGGAGVGVVIASPVSARQHQSSDAGRSGGPPAHGADRRGMLGSSPARGLDLSSFPTGSFAISGPRL</sequence>
<protein>
    <submittedName>
        <fullName evidence="2">Uncharacterized protein</fullName>
    </submittedName>
</protein>
<proteinExistence type="predicted"/>
<reference evidence="3" key="1">
    <citation type="journal article" date="2019" name="Int. J. Syst. Evol. Microbiol.">
        <title>The Global Catalogue of Microorganisms (GCM) 10K type strain sequencing project: providing services to taxonomists for standard genome sequencing and annotation.</title>
        <authorList>
            <consortium name="The Broad Institute Genomics Platform"/>
            <consortium name="The Broad Institute Genome Sequencing Center for Infectious Disease"/>
            <person name="Wu L."/>
            <person name="Ma J."/>
        </authorList>
    </citation>
    <scope>NUCLEOTIDE SEQUENCE [LARGE SCALE GENOMIC DNA]</scope>
    <source>
        <strain evidence="3">JCM 3399</strain>
    </source>
</reference>
<feature type="region of interest" description="Disordered" evidence="1">
    <location>
        <begin position="71"/>
        <end position="122"/>
    </location>
</feature>
<gene>
    <name evidence="2" type="ORF">GCM10010211_76380</name>
</gene>
<dbReference type="EMBL" id="BMRP01000057">
    <property type="protein sequence ID" value="GGU97829.1"/>
    <property type="molecule type" value="Genomic_DNA"/>
</dbReference>
<organism evidence="2 3">
    <name type="scientific">Streptomyces albospinus</name>
    <dbReference type="NCBI Taxonomy" id="285515"/>
    <lineage>
        <taxon>Bacteria</taxon>
        <taxon>Bacillati</taxon>
        <taxon>Actinomycetota</taxon>
        <taxon>Actinomycetes</taxon>
        <taxon>Kitasatosporales</taxon>
        <taxon>Streptomycetaceae</taxon>
        <taxon>Streptomyces</taxon>
    </lineage>
</organism>
<evidence type="ECO:0000313" key="3">
    <source>
        <dbReference type="Proteomes" id="UP000654471"/>
    </source>
</evidence>
<evidence type="ECO:0000313" key="2">
    <source>
        <dbReference type="EMBL" id="GGU97829.1"/>
    </source>
</evidence>
<evidence type="ECO:0000256" key="1">
    <source>
        <dbReference type="SAM" id="MobiDB-lite"/>
    </source>
</evidence>
<accession>A0ABQ2VNR8</accession>
<name>A0ABQ2VNR8_9ACTN</name>
<comment type="caution">
    <text evidence="2">The sequence shown here is derived from an EMBL/GenBank/DDBJ whole genome shotgun (WGS) entry which is preliminary data.</text>
</comment>
<dbReference type="Proteomes" id="UP000654471">
    <property type="component" value="Unassembled WGS sequence"/>
</dbReference>
<feature type="compositionally biased region" description="Polar residues" evidence="1">
    <location>
        <begin position="71"/>
        <end position="80"/>
    </location>
</feature>
<keyword evidence="3" id="KW-1185">Reference proteome</keyword>